<dbReference type="Pfam" id="PF00027">
    <property type="entry name" value="cNMP_binding"/>
    <property type="match status" value="1"/>
</dbReference>
<evidence type="ECO:0000259" key="5">
    <source>
        <dbReference type="PROSITE" id="PS51063"/>
    </source>
</evidence>
<evidence type="ECO:0000313" key="7">
    <source>
        <dbReference type="Proteomes" id="UP000461730"/>
    </source>
</evidence>
<dbReference type="InterPro" id="IPR036390">
    <property type="entry name" value="WH_DNA-bd_sf"/>
</dbReference>
<dbReference type="GO" id="GO:0003677">
    <property type="term" value="F:DNA binding"/>
    <property type="evidence" value="ECO:0007669"/>
    <property type="project" value="UniProtKB-KW"/>
</dbReference>
<dbReference type="InterPro" id="IPR050397">
    <property type="entry name" value="Env_Response_Regulators"/>
</dbReference>
<dbReference type="PROSITE" id="PS51063">
    <property type="entry name" value="HTH_CRP_2"/>
    <property type="match status" value="1"/>
</dbReference>
<feature type="domain" description="Cyclic nucleotide-binding" evidence="4">
    <location>
        <begin position="1"/>
        <end position="116"/>
    </location>
</feature>
<evidence type="ECO:0000256" key="3">
    <source>
        <dbReference type="ARBA" id="ARBA00023163"/>
    </source>
</evidence>
<dbReference type="AlphaFoldDB" id="A0A7K1U5B8"/>
<accession>A0A7K1U5B8</accession>
<keyword evidence="7" id="KW-1185">Reference proteome</keyword>
<organism evidence="6 7">
    <name type="scientific">Chitinophaga tropicalis</name>
    <dbReference type="NCBI Taxonomy" id="2683588"/>
    <lineage>
        <taxon>Bacteria</taxon>
        <taxon>Pseudomonadati</taxon>
        <taxon>Bacteroidota</taxon>
        <taxon>Chitinophagia</taxon>
        <taxon>Chitinophagales</taxon>
        <taxon>Chitinophagaceae</taxon>
        <taxon>Chitinophaga</taxon>
    </lineage>
</organism>
<dbReference type="SUPFAM" id="SSF46785">
    <property type="entry name" value="Winged helix' DNA-binding domain"/>
    <property type="match status" value="1"/>
</dbReference>
<evidence type="ECO:0000313" key="6">
    <source>
        <dbReference type="EMBL" id="MVT09562.1"/>
    </source>
</evidence>
<comment type="caution">
    <text evidence="6">The sequence shown here is derived from an EMBL/GenBank/DDBJ whole genome shotgun (WGS) entry which is preliminary data.</text>
</comment>
<dbReference type="InterPro" id="IPR014710">
    <property type="entry name" value="RmlC-like_jellyroll"/>
</dbReference>
<dbReference type="Gene3D" id="1.10.10.10">
    <property type="entry name" value="Winged helix-like DNA-binding domain superfamily/Winged helix DNA-binding domain"/>
    <property type="match status" value="1"/>
</dbReference>
<keyword evidence="2" id="KW-0238">DNA-binding</keyword>
<dbReference type="InterPro" id="IPR018490">
    <property type="entry name" value="cNMP-bd_dom_sf"/>
</dbReference>
<dbReference type="SMART" id="SM00100">
    <property type="entry name" value="cNMP"/>
    <property type="match status" value="1"/>
</dbReference>
<dbReference type="Gene3D" id="2.60.120.10">
    <property type="entry name" value="Jelly Rolls"/>
    <property type="match status" value="1"/>
</dbReference>
<dbReference type="SMART" id="SM00419">
    <property type="entry name" value="HTH_CRP"/>
    <property type="match status" value="1"/>
</dbReference>
<name>A0A7K1U5B8_9BACT</name>
<dbReference type="GO" id="GO:0003700">
    <property type="term" value="F:DNA-binding transcription factor activity"/>
    <property type="evidence" value="ECO:0007669"/>
    <property type="project" value="TreeGrafter"/>
</dbReference>
<dbReference type="PROSITE" id="PS50042">
    <property type="entry name" value="CNMP_BINDING_3"/>
    <property type="match status" value="1"/>
</dbReference>
<dbReference type="EMBL" id="WRXN01000006">
    <property type="protein sequence ID" value="MVT09562.1"/>
    <property type="molecule type" value="Genomic_DNA"/>
</dbReference>
<keyword evidence="1" id="KW-0805">Transcription regulation</keyword>
<evidence type="ECO:0000256" key="1">
    <source>
        <dbReference type="ARBA" id="ARBA00023015"/>
    </source>
</evidence>
<dbReference type="InterPro" id="IPR036388">
    <property type="entry name" value="WH-like_DNA-bd_sf"/>
</dbReference>
<dbReference type="Pfam" id="PF13545">
    <property type="entry name" value="HTH_Crp_2"/>
    <property type="match status" value="1"/>
</dbReference>
<dbReference type="PANTHER" id="PTHR24567:SF26">
    <property type="entry name" value="REGULATORY PROTEIN YEIL"/>
    <property type="match status" value="1"/>
</dbReference>
<dbReference type="PRINTS" id="PR00034">
    <property type="entry name" value="HTHCRP"/>
</dbReference>
<evidence type="ECO:0000259" key="4">
    <source>
        <dbReference type="PROSITE" id="PS50042"/>
    </source>
</evidence>
<gene>
    <name evidence="6" type="ORF">GO493_14935</name>
</gene>
<dbReference type="InterPro" id="IPR000595">
    <property type="entry name" value="cNMP-bd_dom"/>
</dbReference>
<proteinExistence type="predicted"/>
<keyword evidence="3" id="KW-0804">Transcription</keyword>
<dbReference type="SUPFAM" id="SSF51206">
    <property type="entry name" value="cAMP-binding domain-like"/>
    <property type="match status" value="1"/>
</dbReference>
<dbReference type="PANTHER" id="PTHR24567">
    <property type="entry name" value="CRP FAMILY TRANSCRIPTIONAL REGULATORY PROTEIN"/>
    <property type="match status" value="1"/>
</dbReference>
<protein>
    <submittedName>
        <fullName evidence="6">Cyclic nucleotide-binding domain-containing protein</fullName>
    </submittedName>
</protein>
<dbReference type="Proteomes" id="UP000461730">
    <property type="component" value="Unassembled WGS sequence"/>
</dbReference>
<dbReference type="CDD" id="cd00038">
    <property type="entry name" value="CAP_ED"/>
    <property type="match status" value="1"/>
</dbReference>
<evidence type="ECO:0000256" key="2">
    <source>
        <dbReference type="ARBA" id="ARBA00023125"/>
    </source>
</evidence>
<dbReference type="GO" id="GO:0005829">
    <property type="term" value="C:cytosol"/>
    <property type="evidence" value="ECO:0007669"/>
    <property type="project" value="TreeGrafter"/>
</dbReference>
<sequence length="206" mass="23509">MIDIETLISLGAVSKQVSAGEMLFLEEGSAHFYNQLISGRVRCVNITDEGKEFTQMIIQPGECFGELALIDDQPYAVTAIADTDAVYLRLNGDAFRQLLKEDTELHLAFTQLLCRRLRFKYLLSKEQANQNPRHSILNLLNYFKQTKQNVCSQCSKVMLTRQQIADMTGLRVETVIRAIRQLEEQGVLWINNGKVYLSSYDCAHRK</sequence>
<dbReference type="InterPro" id="IPR012318">
    <property type="entry name" value="HTH_CRP"/>
</dbReference>
<feature type="domain" description="HTH crp-type" evidence="5">
    <location>
        <begin position="130"/>
        <end position="201"/>
    </location>
</feature>
<reference evidence="6 7" key="1">
    <citation type="submission" date="2019-12" db="EMBL/GenBank/DDBJ databases">
        <title>Chitinophaga sp. strain ysch24 (GDMCC 1.1355), whole genome shotgun sequence.</title>
        <authorList>
            <person name="Zhang X."/>
        </authorList>
    </citation>
    <scope>NUCLEOTIDE SEQUENCE [LARGE SCALE GENOMIC DNA]</scope>
    <source>
        <strain evidence="7">ysch24</strain>
    </source>
</reference>